<dbReference type="Proteomes" id="UP000728185">
    <property type="component" value="Unassembled WGS sequence"/>
</dbReference>
<reference evidence="1" key="1">
    <citation type="submission" date="2019-05" db="EMBL/GenBank/DDBJ databases">
        <title>Annotation for the trematode Fasciolopsis buski.</title>
        <authorList>
            <person name="Choi Y.-J."/>
        </authorList>
    </citation>
    <scope>NUCLEOTIDE SEQUENCE</scope>
    <source>
        <strain evidence="1">HT</strain>
        <tissue evidence="1">Whole worm</tissue>
    </source>
</reference>
<sequence>SFNKSFAIRATSLDDKPKVDRETRYIYGPKLVTIHEARKFCSTYWGRVAVDYHPKVHTIIGLPGEEMWFDGHIHNEPRYGL</sequence>
<evidence type="ECO:0000313" key="1">
    <source>
        <dbReference type="EMBL" id="KAA0199932.1"/>
    </source>
</evidence>
<accession>A0A8E0VLB1</accession>
<evidence type="ECO:0000313" key="2">
    <source>
        <dbReference type="Proteomes" id="UP000728185"/>
    </source>
</evidence>
<name>A0A8E0VLB1_9TREM</name>
<gene>
    <name evidence="1" type="ORF">FBUS_01751</name>
</gene>
<feature type="non-terminal residue" evidence="1">
    <location>
        <position position="1"/>
    </location>
</feature>
<dbReference type="AlphaFoldDB" id="A0A8E0VLB1"/>
<protein>
    <submittedName>
        <fullName evidence="1">Uncharacterized protein</fullName>
    </submittedName>
</protein>
<comment type="caution">
    <text evidence="1">The sequence shown here is derived from an EMBL/GenBank/DDBJ whole genome shotgun (WGS) entry which is preliminary data.</text>
</comment>
<proteinExistence type="predicted"/>
<organism evidence="1 2">
    <name type="scientific">Fasciolopsis buskii</name>
    <dbReference type="NCBI Taxonomy" id="27845"/>
    <lineage>
        <taxon>Eukaryota</taxon>
        <taxon>Metazoa</taxon>
        <taxon>Spiralia</taxon>
        <taxon>Lophotrochozoa</taxon>
        <taxon>Platyhelminthes</taxon>
        <taxon>Trematoda</taxon>
        <taxon>Digenea</taxon>
        <taxon>Plagiorchiida</taxon>
        <taxon>Echinostomata</taxon>
        <taxon>Echinostomatoidea</taxon>
        <taxon>Fasciolidae</taxon>
        <taxon>Fasciolopsis</taxon>
    </lineage>
</organism>
<dbReference type="OrthoDB" id="10546784at2759"/>
<keyword evidence="2" id="KW-1185">Reference proteome</keyword>
<dbReference type="EMBL" id="LUCM01000831">
    <property type="protein sequence ID" value="KAA0199932.1"/>
    <property type="molecule type" value="Genomic_DNA"/>
</dbReference>